<dbReference type="Gene3D" id="1.25.40.20">
    <property type="entry name" value="Ankyrin repeat-containing domain"/>
    <property type="match status" value="3"/>
</dbReference>
<dbReference type="PANTHER" id="PTHR46224:SF64">
    <property type="entry name" value="IQ MOTIF AND ANKYRIN REPEAT DOMAIN-CONTAINING PROTEIN 1"/>
    <property type="match status" value="1"/>
</dbReference>
<feature type="region of interest" description="Disordered" evidence="1">
    <location>
        <begin position="1540"/>
        <end position="1569"/>
    </location>
</feature>
<protein>
    <recommendedName>
        <fullName evidence="4">Ankyrin repeat protein</fullName>
    </recommendedName>
</protein>
<dbReference type="InterPro" id="IPR036770">
    <property type="entry name" value="Ankyrin_rpt-contain_sf"/>
</dbReference>
<evidence type="ECO:0000313" key="2">
    <source>
        <dbReference type="EMBL" id="KAK3670837.1"/>
    </source>
</evidence>
<evidence type="ECO:0008006" key="4">
    <source>
        <dbReference type="Google" id="ProtNLM"/>
    </source>
</evidence>
<keyword evidence="3" id="KW-1185">Reference proteome</keyword>
<evidence type="ECO:0000313" key="3">
    <source>
        <dbReference type="Proteomes" id="UP001274830"/>
    </source>
</evidence>
<evidence type="ECO:0000256" key="1">
    <source>
        <dbReference type="SAM" id="MobiDB-lite"/>
    </source>
</evidence>
<dbReference type="InterPro" id="IPR002110">
    <property type="entry name" value="Ankyrin_rpt"/>
</dbReference>
<organism evidence="2 3">
    <name type="scientific">Recurvomyces mirabilis</name>
    <dbReference type="NCBI Taxonomy" id="574656"/>
    <lineage>
        <taxon>Eukaryota</taxon>
        <taxon>Fungi</taxon>
        <taxon>Dikarya</taxon>
        <taxon>Ascomycota</taxon>
        <taxon>Pezizomycotina</taxon>
        <taxon>Dothideomycetes</taxon>
        <taxon>Dothideomycetidae</taxon>
        <taxon>Mycosphaerellales</taxon>
        <taxon>Teratosphaeriaceae</taxon>
        <taxon>Recurvomyces</taxon>
    </lineage>
</organism>
<dbReference type="EMBL" id="JAUTXT010000050">
    <property type="protein sequence ID" value="KAK3670837.1"/>
    <property type="molecule type" value="Genomic_DNA"/>
</dbReference>
<reference evidence="2" key="1">
    <citation type="submission" date="2023-07" db="EMBL/GenBank/DDBJ databases">
        <title>Black Yeasts Isolated from many extreme environments.</title>
        <authorList>
            <person name="Coleine C."/>
            <person name="Stajich J.E."/>
            <person name="Selbmann L."/>
        </authorList>
    </citation>
    <scope>NUCLEOTIDE SEQUENCE</scope>
    <source>
        <strain evidence="2">CCFEE 5485</strain>
    </source>
</reference>
<sequence length="1569" mass="172778">MGSRLNGQCIDAVLHIADLRPAEKIPLLPGPSKIGSLALSSADVEAARLLLAEQRKSQPNFRPPEARLRHHFSSNRLKEKQRNPANWTFSKHEIAKAVDSLLSHSPLPSSTVAHAVWAHQSSDSLDELWCHLHDPDLEKRTASRFRKSRALVPAPMTWLDLVTAGNHLSYIDLMCQAGVGQESINKAFGIALLMRNFDAMEILLTYGASARTHKDIIRSRMMVDDVVLARLLLSVPRAMDTEAWRFCLEPQLARYPVILHMVVAQRPDIASVFLFVKAIEVQNVRAAAVLLAYGSWTSNLSDVGKQACSLVASLCNHETRHRFLALFEQAHILNDCPALQQELLKDVKLRQLDTVTLLLRCGVQPDVGPQNAFLWAVRTLDFEILDIFMNVKLSISGSLALASVEDVTPEHDMLKLLSLLAPRGLKGQPLNMHLISAVSNRQYLLVEKMLEIGASTEYDDARGICVAVDNADFTMLGLLLHVQCSKTALSHSIPNAMALRPFTSRLRVLRTLLSKGVEADELERPLQAAMLEHDPTRLETMELLLHHGAPIDSVGENAHNVILAASRYGDIEALELLCTAGPRMQTINEAVPLAFSTIHAGQYDVTLGTLRFLLDYGASGDLVNETLLTALAEDERLDAVRELVEHGADPNYDDGSGYIVALKSFNNIALLKMLCIFRPPNETSLFAILAFYHNEWAYDAKALDIVLSSSIHATAVLNAYWSPELFENMAKRSKIISCFLRHGLDINSQGGSVLCTVVRSEDTTLLRHVLAHNPRLEILEAAFDSATELGPRKIGLECMKLLLESAKSAEIGQSEALLRETKMAVTGDLAGLQLLLAHAAIVNHNNGSAVLFAAQAGALKVLDLLLPHRPSYDVLKQACLAAAGASLSIEQKDLVFGHLLAANAGLLACKKSSLLVDSITALPACTQLPNFLLGRNAEVRPASVQAAIQQCSRELFVLLLTHCETVNRADLFSYARATRMDVARRQWVYEALLSGNIPTEIVSEALNETFELDDIHDLSCSKLLLQHGADVGRREAEVFQLAFQAGSPDAVKLLCQHITNDITAATVFKAAREFDFHSSQMRREVYQSLLQWDPGKANVDAALMETIHSAHPDQSILRLLLARGADPNQSNALCFVSAAVANAETLFEVMSRSADFEVVLQALMDKFEDEVDILRWARICVRCQSRTPRQHFGKLLHQCLRKFPNSTGLLELLLDNGMSTSGMTDHSLAIGWEPEPCTVLLWSLSTKPAICNDAILLLIEKKGNTVLPLYTTPTTGVSAGFVCLLDSTRIPVLQALLNLDRDAILASEIPEPSLEYLGAYPDVQPGEVSAEAVDICMASLFLGNLEAYRMTNDGTAIDDASLHLAALLALPNFVQWLLQTHDPNVKEEAWDFRIPLAVACSARPVASCKIANADANFKNRQQETMQLLARRTDLTIRYKARTVLHLALDDGIQTTRSMLAALGVRDDPMWRSKHIFTDNGGQQHTPEEYIKHVLEGTEAHKAELIVCLKQAETLAPNRQPSVARARSTMTAPGHPVRLYSGARLQRRSSYPHALPPHPTRRRPRSGVGV</sequence>
<dbReference type="SUPFAM" id="SSF48403">
    <property type="entry name" value="Ankyrin repeat"/>
    <property type="match status" value="2"/>
</dbReference>
<dbReference type="Proteomes" id="UP001274830">
    <property type="component" value="Unassembled WGS sequence"/>
</dbReference>
<feature type="compositionally biased region" description="Basic residues" evidence="1">
    <location>
        <begin position="1558"/>
        <end position="1569"/>
    </location>
</feature>
<dbReference type="PANTHER" id="PTHR46224">
    <property type="entry name" value="ANKYRIN REPEAT FAMILY PROTEIN"/>
    <property type="match status" value="1"/>
</dbReference>
<dbReference type="InterPro" id="IPR051616">
    <property type="entry name" value="Cul2-RING_E3_ligase_SR"/>
</dbReference>
<name>A0AAE0WHG4_9PEZI</name>
<proteinExistence type="predicted"/>
<comment type="caution">
    <text evidence="2">The sequence shown here is derived from an EMBL/GenBank/DDBJ whole genome shotgun (WGS) entry which is preliminary data.</text>
</comment>
<accession>A0AAE0WHG4</accession>
<dbReference type="SMART" id="SM00248">
    <property type="entry name" value="ANK"/>
    <property type="match status" value="10"/>
</dbReference>
<gene>
    <name evidence="2" type="ORF">LTR78_009281</name>
</gene>